<gene>
    <name evidence="2" type="ORF">DNK06_10840</name>
</gene>
<evidence type="ECO:0008006" key="4">
    <source>
        <dbReference type="Google" id="ProtNLM"/>
    </source>
</evidence>
<comment type="caution">
    <text evidence="2">The sequence shown here is derived from an EMBL/GenBank/DDBJ whole genome shotgun (WGS) entry which is preliminary data.</text>
</comment>
<dbReference type="OrthoDB" id="6899136at2"/>
<dbReference type="Proteomes" id="UP000292302">
    <property type="component" value="Unassembled WGS sequence"/>
</dbReference>
<evidence type="ECO:0000313" key="3">
    <source>
        <dbReference type="Proteomes" id="UP000292302"/>
    </source>
</evidence>
<evidence type="ECO:0000313" key="2">
    <source>
        <dbReference type="EMBL" id="TBU80262.1"/>
    </source>
</evidence>
<organism evidence="2 3">
    <name type="scientific">Phytopseudomonas daroniae</name>
    <dbReference type="NCBI Taxonomy" id="2487519"/>
    <lineage>
        <taxon>Bacteria</taxon>
        <taxon>Pseudomonadati</taxon>
        <taxon>Pseudomonadota</taxon>
        <taxon>Gammaproteobacteria</taxon>
        <taxon>Pseudomonadales</taxon>
        <taxon>Pseudomonadaceae</taxon>
        <taxon>Phytopseudomonas</taxon>
    </lineage>
</organism>
<name>A0A4V2KAT3_9GAMM</name>
<keyword evidence="3" id="KW-1185">Reference proteome</keyword>
<keyword evidence="1" id="KW-0732">Signal</keyword>
<feature type="chain" id="PRO_5020637841" description="DUF1090 domain-containing protein" evidence="1">
    <location>
        <begin position="22"/>
        <end position="110"/>
    </location>
</feature>
<dbReference type="RefSeq" id="WP_131180047.1">
    <property type="nucleotide sequence ID" value="NZ_QJUI01000008.1"/>
</dbReference>
<reference evidence="2 3" key="1">
    <citation type="submission" date="2018-06" db="EMBL/GenBank/DDBJ databases">
        <title>Three novel Pseudomonas species isolated from symptomatic oak.</title>
        <authorList>
            <person name="Bueno-Gonzalez V."/>
            <person name="Brady C."/>
        </authorList>
    </citation>
    <scope>NUCLEOTIDE SEQUENCE [LARGE SCALE GENOMIC DNA]</scope>
    <source>
        <strain evidence="2 3">P9A</strain>
    </source>
</reference>
<protein>
    <recommendedName>
        <fullName evidence="4">DUF1090 domain-containing protein</fullName>
    </recommendedName>
</protein>
<evidence type="ECO:0000256" key="1">
    <source>
        <dbReference type="SAM" id="SignalP"/>
    </source>
</evidence>
<feature type="signal peptide" evidence="1">
    <location>
        <begin position="1"/>
        <end position="21"/>
    </location>
</feature>
<dbReference type="EMBL" id="QJUI01000008">
    <property type="protein sequence ID" value="TBU80262.1"/>
    <property type="molecule type" value="Genomic_DNA"/>
</dbReference>
<accession>A0A4V2KAT3</accession>
<proteinExistence type="predicted"/>
<dbReference type="AlphaFoldDB" id="A0A4V2KAT3"/>
<sequence length="110" mass="11106">MRLSILFCSAALALASTFAHAAEDAQLKCQQKLSANAEKIAQVKQLAGLLGNQSVNDTVAQVDGSCDQLGANATASAQAAPQTQGDSTADGITAAAETLKGLGSLFGKQQ</sequence>